<dbReference type="Gene3D" id="3.40.1410.10">
    <property type="entry name" value="Chorismate lyase-like"/>
    <property type="match status" value="1"/>
</dbReference>
<dbReference type="SUPFAM" id="SSF64288">
    <property type="entry name" value="Chorismate lyase-like"/>
    <property type="match status" value="1"/>
</dbReference>
<keyword evidence="2" id="KW-0238">DNA-binding</keyword>
<evidence type="ECO:0000259" key="4">
    <source>
        <dbReference type="PROSITE" id="PS50949"/>
    </source>
</evidence>
<dbReference type="InterPro" id="IPR000524">
    <property type="entry name" value="Tscrpt_reg_HTH_GntR"/>
</dbReference>
<dbReference type="Pfam" id="PF07702">
    <property type="entry name" value="UTRA"/>
    <property type="match status" value="1"/>
</dbReference>
<dbReference type="CDD" id="cd07377">
    <property type="entry name" value="WHTH_GntR"/>
    <property type="match status" value="1"/>
</dbReference>
<dbReference type="GO" id="GO:0003700">
    <property type="term" value="F:DNA-binding transcription factor activity"/>
    <property type="evidence" value="ECO:0007669"/>
    <property type="project" value="InterPro"/>
</dbReference>
<dbReference type="AlphaFoldDB" id="A0A4Z0W8C8"/>
<comment type="caution">
    <text evidence="5">The sequence shown here is derived from an EMBL/GenBank/DDBJ whole genome shotgun (WGS) entry which is preliminary data.</text>
</comment>
<keyword evidence="3" id="KW-0804">Transcription</keyword>
<keyword evidence="1" id="KW-0805">Transcription regulation</keyword>
<dbReference type="Proteomes" id="UP000297475">
    <property type="component" value="Unassembled WGS sequence"/>
</dbReference>
<dbReference type="Pfam" id="PF00392">
    <property type="entry name" value="GntR"/>
    <property type="match status" value="1"/>
</dbReference>
<evidence type="ECO:0000313" key="6">
    <source>
        <dbReference type="Proteomes" id="UP000297475"/>
    </source>
</evidence>
<dbReference type="InterPro" id="IPR050679">
    <property type="entry name" value="Bact_HTH_transcr_reg"/>
</dbReference>
<accession>A0A4Z0W8C8</accession>
<keyword evidence="6" id="KW-1185">Reference proteome</keyword>
<reference evidence="5 6" key="1">
    <citation type="submission" date="2019-04" db="EMBL/GenBank/DDBJ databases">
        <title>Natronospirillum operosus gen. nov., sp. nov., a haloalkaliphilic satellite isolated from decaying biomass of laboratory culture of cyanobacterium Geitlerinema sp. and proposal of Natronospirillaceae fam. nov. and Saccharospirillaceae fam. nov.</title>
        <authorList>
            <person name="Kevbrin V."/>
            <person name="Boltyanskaya Y."/>
            <person name="Koziaeva V."/>
            <person name="Grouzdev D.S."/>
            <person name="Park M."/>
            <person name="Cho J."/>
        </authorList>
    </citation>
    <scope>NUCLEOTIDE SEQUENCE [LARGE SCALE GENOMIC DNA]</scope>
    <source>
        <strain evidence="5 6">G-116</strain>
    </source>
</reference>
<dbReference type="InterPro" id="IPR011663">
    <property type="entry name" value="UTRA"/>
</dbReference>
<dbReference type="OrthoDB" id="6626198at2"/>
<dbReference type="SMART" id="SM00866">
    <property type="entry name" value="UTRA"/>
    <property type="match status" value="1"/>
</dbReference>
<dbReference type="GO" id="GO:0003677">
    <property type="term" value="F:DNA binding"/>
    <property type="evidence" value="ECO:0007669"/>
    <property type="project" value="UniProtKB-KW"/>
</dbReference>
<protein>
    <submittedName>
        <fullName evidence="5">GntR family transcriptional regulator</fullName>
    </submittedName>
</protein>
<name>A0A4Z0W8C8_9GAMM</name>
<dbReference type="InterPro" id="IPR036390">
    <property type="entry name" value="WH_DNA-bd_sf"/>
</dbReference>
<dbReference type="EMBL" id="SRMF01000002">
    <property type="protein sequence ID" value="TGG94324.1"/>
    <property type="molecule type" value="Genomic_DNA"/>
</dbReference>
<dbReference type="PANTHER" id="PTHR44846:SF1">
    <property type="entry name" value="MANNOSYL-D-GLYCERATE TRANSPORT_METABOLISM SYSTEM REPRESSOR MNGR-RELATED"/>
    <property type="match status" value="1"/>
</dbReference>
<proteinExistence type="predicted"/>
<dbReference type="InterPro" id="IPR028978">
    <property type="entry name" value="Chorismate_lyase_/UTRA_dom_sf"/>
</dbReference>
<dbReference type="PANTHER" id="PTHR44846">
    <property type="entry name" value="MANNOSYL-D-GLYCERATE TRANSPORT/METABOLISM SYSTEM REPRESSOR MNGR-RELATED"/>
    <property type="match status" value="1"/>
</dbReference>
<evidence type="ECO:0000256" key="1">
    <source>
        <dbReference type="ARBA" id="ARBA00023015"/>
    </source>
</evidence>
<dbReference type="PROSITE" id="PS50949">
    <property type="entry name" value="HTH_GNTR"/>
    <property type="match status" value="1"/>
</dbReference>
<evidence type="ECO:0000256" key="2">
    <source>
        <dbReference type="ARBA" id="ARBA00023125"/>
    </source>
</evidence>
<sequence>MQTLLDYLRPDPKRPGSLYVQLARALKQAMHEGMLEEGEYLPPQRDLAVALGVSRVTVRKAIETLVEQGLLMQRQGAGTRVLKPQQEAIHKNLSVLNSFTEDMAARGLPSRSEWLSRERIQSSPREAIALNLSPGSMLTRYARVRYAGDNPMAYEVASVPGHIIQSVDEVGASLYAALEAHDARPVRALQTMTARNADQQVADYLSMTPGEAVLYIERQGFDQHNRPVEFTRSYYRGDIYDFVTELKMDTRDVQ</sequence>
<evidence type="ECO:0000256" key="3">
    <source>
        <dbReference type="ARBA" id="ARBA00023163"/>
    </source>
</evidence>
<dbReference type="Gene3D" id="1.10.10.10">
    <property type="entry name" value="Winged helix-like DNA-binding domain superfamily/Winged helix DNA-binding domain"/>
    <property type="match status" value="1"/>
</dbReference>
<dbReference type="GO" id="GO:0045892">
    <property type="term" value="P:negative regulation of DNA-templated transcription"/>
    <property type="evidence" value="ECO:0007669"/>
    <property type="project" value="TreeGrafter"/>
</dbReference>
<dbReference type="PRINTS" id="PR00035">
    <property type="entry name" value="HTHGNTR"/>
</dbReference>
<feature type="domain" description="HTH gntR-type" evidence="4">
    <location>
        <begin position="16"/>
        <end position="84"/>
    </location>
</feature>
<gene>
    <name evidence="5" type="ORF">E4656_08680</name>
</gene>
<dbReference type="InterPro" id="IPR036388">
    <property type="entry name" value="WH-like_DNA-bd_sf"/>
</dbReference>
<dbReference type="SMART" id="SM00345">
    <property type="entry name" value="HTH_GNTR"/>
    <property type="match status" value="1"/>
</dbReference>
<evidence type="ECO:0000313" key="5">
    <source>
        <dbReference type="EMBL" id="TGG94324.1"/>
    </source>
</evidence>
<organism evidence="5 6">
    <name type="scientific">Natronospirillum operosum</name>
    <dbReference type="NCBI Taxonomy" id="2759953"/>
    <lineage>
        <taxon>Bacteria</taxon>
        <taxon>Pseudomonadati</taxon>
        <taxon>Pseudomonadota</taxon>
        <taxon>Gammaproteobacteria</taxon>
        <taxon>Oceanospirillales</taxon>
        <taxon>Natronospirillaceae</taxon>
        <taxon>Natronospirillum</taxon>
    </lineage>
</organism>
<dbReference type="SUPFAM" id="SSF46785">
    <property type="entry name" value="Winged helix' DNA-binding domain"/>
    <property type="match status" value="1"/>
</dbReference>